<dbReference type="EMBL" id="JACHBG010000006">
    <property type="protein sequence ID" value="MBB6486012.1"/>
    <property type="molecule type" value="Genomic_DNA"/>
</dbReference>
<evidence type="ECO:0000313" key="2">
    <source>
        <dbReference type="Proteomes" id="UP000565576"/>
    </source>
</evidence>
<dbReference type="AlphaFoldDB" id="A0A7X0ISM4"/>
<accession>A0A7X0ISM4</accession>
<evidence type="ECO:0000313" key="1">
    <source>
        <dbReference type="EMBL" id="MBB6486012.1"/>
    </source>
</evidence>
<name>A0A7X0ISM4_9HYPH</name>
<comment type="caution">
    <text evidence="1">The sequence shown here is derived from an EMBL/GenBank/DDBJ whole genome shotgun (WGS) entry which is preliminary data.</text>
</comment>
<gene>
    <name evidence="1" type="ORF">GGD46_003306</name>
</gene>
<sequence>MNADAAVSSGYDRAIKGLMRDLAAAQLLL</sequence>
<reference evidence="1 2" key="1">
    <citation type="submission" date="2020-08" db="EMBL/GenBank/DDBJ databases">
        <title>Genomic Encyclopedia of Type Strains, Phase IV (KMG-V): Genome sequencing to study the core and pangenomes of soil and plant-associated prokaryotes.</title>
        <authorList>
            <person name="Whitman W."/>
        </authorList>
    </citation>
    <scope>NUCLEOTIDE SEQUENCE [LARGE SCALE GENOMIC DNA]</scope>
    <source>
        <strain evidence="1 2">SEMIA 4060</strain>
    </source>
</reference>
<proteinExistence type="predicted"/>
<protein>
    <submittedName>
        <fullName evidence="1">Uncharacterized protein</fullName>
    </submittedName>
</protein>
<organism evidence="1 2">
    <name type="scientific">Rhizobium lusitanum</name>
    <dbReference type="NCBI Taxonomy" id="293958"/>
    <lineage>
        <taxon>Bacteria</taxon>
        <taxon>Pseudomonadati</taxon>
        <taxon>Pseudomonadota</taxon>
        <taxon>Alphaproteobacteria</taxon>
        <taxon>Hyphomicrobiales</taxon>
        <taxon>Rhizobiaceae</taxon>
        <taxon>Rhizobium/Agrobacterium group</taxon>
        <taxon>Rhizobium</taxon>
    </lineage>
</organism>
<dbReference type="Proteomes" id="UP000565576">
    <property type="component" value="Unassembled WGS sequence"/>
</dbReference>